<feature type="chain" id="PRO_5040735177" description="Rhodanese domain-containing protein" evidence="1">
    <location>
        <begin position="37"/>
        <end position="207"/>
    </location>
</feature>
<protein>
    <recommendedName>
        <fullName evidence="2">Rhodanese domain-containing protein</fullName>
    </recommendedName>
</protein>
<evidence type="ECO:0000313" key="3">
    <source>
        <dbReference type="EMBL" id="GLK80705.1"/>
    </source>
</evidence>
<reference evidence="3" key="2">
    <citation type="submission" date="2023-01" db="EMBL/GenBank/DDBJ databases">
        <authorList>
            <person name="Sun Q."/>
            <person name="Evtushenko L."/>
        </authorList>
    </citation>
    <scope>NUCLEOTIDE SEQUENCE</scope>
    <source>
        <strain evidence="3">VKM B-2748</strain>
    </source>
</reference>
<gene>
    <name evidence="3" type="ORF">GCM10008174_24460</name>
</gene>
<dbReference type="Proteomes" id="UP001143309">
    <property type="component" value="Unassembled WGS sequence"/>
</dbReference>
<dbReference type="NCBIfam" id="TIGR03865">
    <property type="entry name" value="PQQ_CXXCW"/>
    <property type="match status" value="1"/>
</dbReference>
<dbReference type="InterPro" id="IPR022376">
    <property type="entry name" value="PQQ_CXXCW"/>
</dbReference>
<comment type="caution">
    <text evidence="3">The sequence shown here is derived from an EMBL/GenBank/DDBJ whole genome shotgun (WGS) entry which is preliminary data.</text>
</comment>
<dbReference type="AlphaFoldDB" id="A0A9W6JRI2"/>
<dbReference type="InterPro" id="IPR036873">
    <property type="entry name" value="Rhodanese-like_dom_sf"/>
</dbReference>
<organism evidence="3 4">
    <name type="scientific">Methylopila turkensis</name>
    <dbReference type="NCBI Taxonomy" id="1437816"/>
    <lineage>
        <taxon>Bacteria</taxon>
        <taxon>Pseudomonadati</taxon>
        <taxon>Pseudomonadota</taxon>
        <taxon>Alphaproteobacteria</taxon>
        <taxon>Hyphomicrobiales</taxon>
        <taxon>Methylopilaceae</taxon>
        <taxon>Methylopila</taxon>
    </lineage>
</organism>
<dbReference type="SUPFAM" id="SSF52821">
    <property type="entry name" value="Rhodanese/Cell cycle control phosphatase"/>
    <property type="match status" value="1"/>
</dbReference>
<evidence type="ECO:0000313" key="4">
    <source>
        <dbReference type="Proteomes" id="UP001143309"/>
    </source>
</evidence>
<dbReference type="PROSITE" id="PS50206">
    <property type="entry name" value="RHODANESE_3"/>
    <property type="match status" value="1"/>
</dbReference>
<proteinExistence type="predicted"/>
<feature type="signal peptide" evidence="1">
    <location>
        <begin position="1"/>
        <end position="36"/>
    </location>
</feature>
<feature type="domain" description="Rhodanese" evidence="2">
    <location>
        <begin position="81"/>
        <end position="197"/>
    </location>
</feature>
<dbReference type="EMBL" id="BSFL01000003">
    <property type="protein sequence ID" value="GLK80705.1"/>
    <property type="molecule type" value="Genomic_DNA"/>
</dbReference>
<name>A0A9W6JRI2_9HYPH</name>
<keyword evidence="1" id="KW-0732">Signal</keyword>
<dbReference type="InterPro" id="IPR001763">
    <property type="entry name" value="Rhodanese-like_dom"/>
</dbReference>
<dbReference type="Gene3D" id="3.40.250.10">
    <property type="entry name" value="Rhodanese-like domain"/>
    <property type="match status" value="1"/>
</dbReference>
<dbReference type="CDD" id="cd00158">
    <property type="entry name" value="RHOD"/>
    <property type="match status" value="1"/>
</dbReference>
<reference evidence="3" key="1">
    <citation type="journal article" date="2014" name="Int. J. Syst. Evol. Microbiol.">
        <title>Complete genome sequence of Corynebacterium casei LMG S-19264T (=DSM 44701T), isolated from a smear-ripened cheese.</title>
        <authorList>
            <consortium name="US DOE Joint Genome Institute (JGI-PGF)"/>
            <person name="Walter F."/>
            <person name="Albersmeier A."/>
            <person name="Kalinowski J."/>
            <person name="Ruckert C."/>
        </authorList>
    </citation>
    <scope>NUCLEOTIDE SEQUENCE</scope>
    <source>
        <strain evidence="3">VKM B-2748</strain>
    </source>
</reference>
<sequence length="207" mass="22312">MNRTGRSSRRRTEAIAAAHLAAACLAAVLAAGGAGAAEDPVDGPTPPEPAGYRMDGYRTPTPATLAGAVVLDTAAAERLWRDGRAVFVDVMPRPEKPAKLPAGTIWRDAPRDHLPRSAWLINVGYGALAPRMEEFFRGSLRELTGGDAAKPLAFYCRRACWMSWNAAKRAIEWGYSAVYWYPDGSDGWAEAGLPLEAAKPYRVGAKE</sequence>
<dbReference type="PROSITE" id="PS51257">
    <property type="entry name" value="PROKAR_LIPOPROTEIN"/>
    <property type="match status" value="1"/>
</dbReference>
<evidence type="ECO:0000256" key="1">
    <source>
        <dbReference type="SAM" id="SignalP"/>
    </source>
</evidence>
<accession>A0A9W6JRI2</accession>
<evidence type="ECO:0000259" key="2">
    <source>
        <dbReference type="PROSITE" id="PS50206"/>
    </source>
</evidence>
<dbReference type="RefSeq" id="WP_271201192.1">
    <property type="nucleotide sequence ID" value="NZ_BSFL01000003.1"/>
</dbReference>
<keyword evidence="4" id="KW-1185">Reference proteome</keyword>